<dbReference type="InParanoid" id="A0A067R3A8"/>
<dbReference type="AlphaFoldDB" id="A0A067R3A8"/>
<evidence type="ECO:0000313" key="3">
    <source>
        <dbReference type="Proteomes" id="UP000027135"/>
    </source>
</evidence>
<organism evidence="2 3">
    <name type="scientific">Zootermopsis nevadensis</name>
    <name type="common">Dampwood termite</name>
    <dbReference type="NCBI Taxonomy" id="136037"/>
    <lineage>
        <taxon>Eukaryota</taxon>
        <taxon>Metazoa</taxon>
        <taxon>Ecdysozoa</taxon>
        <taxon>Arthropoda</taxon>
        <taxon>Hexapoda</taxon>
        <taxon>Insecta</taxon>
        <taxon>Pterygota</taxon>
        <taxon>Neoptera</taxon>
        <taxon>Polyneoptera</taxon>
        <taxon>Dictyoptera</taxon>
        <taxon>Blattodea</taxon>
        <taxon>Blattoidea</taxon>
        <taxon>Termitoidae</taxon>
        <taxon>Termopsidae</taxon>
        <taxon>Zootermopsis</taxon>
    </lineage>
</organism>
<sequence>MGDKQPAAKTRRLMESTISSDPEDDPKGPYSDPEDDPNCSFSDPEDDPNGPYSDPEDDPNGSNSPPLLRGPREVVRVLPPPRSETISLTEFYEILARFDRLEFKIDKLLEIMESRRMIVPPPQNRRVSKPIQLFKPFPDNERY</sequence>
<protein>
    <submittedName>
        <fullName evidence="2">Uncharacterized protein</fullName>
    </submittedName>
</protein>
<dbReference type="EMBL" id="KK852732">
    <property type="protein sequence ID" value="KDR17471.1"/>
    <property type="molecule type" value="Genomic_DNA"/>
</dbReference>
<keyword evidence="3" id="KW-1185">Reference proteome</keyword>
<feature type="region of interest" description="Disordered" evidence="1">
    <location>
        <begin position="1"/>
        <end position="76"/>
    </location>
</feature>
<name>A0A067R3A8_ZOONE</name>
<accession>A0A067R3A8</accession>
<proteinExistence type="predicted"/>
<feature type="compositionally biased region" description="Acidic residues" evidence="1">
    <location>
        <begin position="32"/>
        <end position="59"/>
    </location>
</feature>
<evidence type="ECO:0000313" key="2">
    <source>
        <dbReference type="EMBL" id="KDR17471.1"/>
    </source>
</evidence>
<gene>
    <name evidence="2" type="ORF">L798_07856</name>
</gene>
<evidence type="ECO:0000256" key="1">
    <source>
        <dbReference type="SAM" id="MobiDB-lite"/>
    </source>
</evidence>
<dbReference type="Proteomes" id="UP000027135">
    <property type="component" value="Unassembled WGS sequence"/>
</dbReference>
<reference evidence="2 3" key="1">
    <citation type="journal article" date="2014" name="Nat. Commun.">
        <title>Molecular traces of alternative social organization in a termite genome.</title>
        <authorList>
            <person name="Terrapon N."/>
            <person name="Li C."/>
            <person name="Robertson H.M."/>
            <person name="Ji L."/>
            <person name="Meng X."/>
            <person name="Booth W."/>
            <person name="Chen Z."/>
            <person name="Childers C.P."/>
            <person name="Glastad K.M."/>
            <person name="Gokhale K."/>
            <person name="Gowin J."/>
            <person name="Gronenberg W."/>
            <person name="Hermansen R.A."/>
            <person name="Hu H."/>
            <person name="Hunt B.G."/>
            <person name="Huylmans A.K."/>
            <person name="Khalil S.M."/>
            <person name="Mitchell R.D."/>
            <person name="Munoz-Torres M.C."/>
            <person name="Mustard J.A."/>
            <person name="Pan H."/>
            <person name="Reese J.T."/>
            <person name="Scharf M.E."/>
            <person name="Sun F."/>
            <person name="Vogel H."/>
            <person name="Xiao J."/>
            <person name="Yang W."/>
            <person name="Yang Z."/>
            <person name="Yang Z."/>
            <person name="Zhou J."/>
            <person name="Zhu J."/>
            <person name="Brent C.S."/>
            <person name="Elsik C.G."/>
            <person name="Goodisman M.A."/>
            <person name="Liberles D.A."/>
            <person name="Roe R.M."/>
            <person name="Vargo E.L."/>
            <person name="Vilcinskas A."/>
            <person name="Wang J."/>
            <person name="Bornberg-Bauer E."/>
            <person name="Korb J."/>
            <person name="Zhang G."/>
            <person name="Liebig J."/>
        </authorList>
    </citation>
    <scope>NUCLEOTIDE SEQUENCE [LARGE SCALE GENOMIC DNA]</scope>
    <source>
        <tissue evidence="2">Whole organism</tissue>
    </source>
</reference>